<gene>
    <name evidence="1" type="ORF">CP373A1_01155</name>
</gene>
<proteinExistence type="predicted"/>
<protein>
    <submittedName>
        <fullName evidence="1">Uncharacterized protein</fullName>
    </submittedName>
</protein>
<dbReference type="OrthoDB" id="1904661at2"/>
<dbReference type="eggNOG" id="ENOG503193J">
    <property type="taxonomic scope" value="Bacteria"/>
</dbReference>
<name>A0A174S370_9CLOT</name>
<evidence type="ECO:0000313" key="1">
    <source>
        <dbReference type="EMBL" id="OBY12232.1"/>
    </source>
</evidence>
<sequence>MGFKDKFNKYFQDSYFEKYGDRIASASGTVVSVKVEEKNFILIHKLVCDLVVKPEVGKSIIKARYKKWRWFKKVDFIPLAMGHKIMLMGLKGVKGKKDADILQIQNIINLTAKRDLIPIDHSQIKKSRQQVNKMRYK</sequence>
<accession>A0A174S370</accession>
<reference evidence="1 2" key="1">
    <citation type="submission" date="2016-06" db="EMBL/GenBank/DDBJ databases">
        <authorList>
            <person name="Kjaerup R.B."/>
            <person name="Dalgaard T.S."/>
            <person name="Juul-Madsen H.R."/>
        </authorList>
    </citation>
    <scope>NUCLEOTIDE SEQUENCE [LARGE SCALE GENOMIC DNA]</scope>
    <source>
        <strain evidence="1 2">373-A1</strain>
    </source>
</reference>
<organism evidence="1 2">
    <name type="scientific">Clostridium paraputrificum</name>
    <dbReference type="NCBI Taxonomy" id="29363"/>
    <lineage>
        <taxon>Bacteria</taxon>
        <taxon>Bacillati</taxon>
        <taxon>Bacillota</taxon>
        <taxon>Clostridia</taxon>
        <taxon>Eubacteriales</taxon>
        <taxon>Clostridiaceae</taxon>
        <taxon>Clostridium</taxon>
    </lineage>
</organism>
<dbReference type="RefSeq" id="WP_027099533.1">
    <property type="nucleotide sequence ID" value="NZ_CABHIH010000001.1"/>
</dbReference>
<dbReference type="Proteomes" id="UP000092714">
    <property type="component" value="Unassembled WGS sequence"/>
</dbReference>
<keyword evidence="2" id="KW-1185">Reference proteome</keyword>
<dbReference type="EMBL" id="MAPZ01000009">
    <property type="protein sequence ID" value="OBY12232.1"/>
    <property type="molecule type" value="Genomic_DNA"/>
</dbReference>
<evidence type="ECO:0000313" key="2">
    <source>
        <dbReference type="Proteomes" id="UP000092714"/>
    </source>
</evidence>
<dbReference type="GeneID" id="42777379"/>
<dbReference type="AlphaFoldDB" id="A0A174S370"/>
<comment type="caution">
    <text evidence="1">The sequence shown here is derived from an EMBL/GenBank/DDBJ whole genome shotgun (WGS) entry which is preliminary data.</text>
</comment>